<evidence type="ECO:0000256" key="8">
    <source>
        <dbReference type="ARBA" id="ARBA00023004"/>
    </source>
</evidence>
<evidence type="ECO:0000259" key="13">
    <source>
        <dbReference type="PROSITE" id="PS51379"/>
    </source>
</evidence>
<feature type="region of interest" description="Disordered" evidence="12">
    <location>
        <begin position="91"/>
        <end position="118"/>
    </location>
</feature>
<evidence type="ECO:0000313" key="14">
    <source>
        <dbReference type="EMBL" id="SHK87017.1"/>
    </source>
</evidence>
<proteinExistence type="predicted"/>
<dbReference type="InterPro" id="IPR022569">
    <property type="entry name" value="Fd_C"/>
</dbReference>
<evidence type="ECO:0000256" key="6">
    <source>
        <dbReference type="ARBA" id="ARBA00022737"/>
    </source>
</evidence>
<dbReference type="GO" id="GO:0051538">
    <property type="term" value="F:3 iron, 4 sulfur cluster binding"/>
    <property type="evidence" value="ECO:0007669"/>
    <property type="project" value="UniProtKB-KW"/>
</dbReference>
<evidence type="ECO:0000256" key="1">
    <source>
        <dbReference type="ARBA" id="ARBA00001927"/>
    </source>
</evidence>
<evidence type="ECO:0000256" key="4">
    <source>
        <dbReference type="ARBA" id="ARBA00022485"/>
    </source>
</evidence>
<dbReference type="InterPro" id="IPR017896">
    <property type="entry name" value="4Fe4S_Fe-S-bd"/>
</dbReference>
<comment type="cofactor">
    <cofactor evidence="1 11">
        <name>[3Fe-4S] cluster</name>
        <dbReference type="ChEBI" id="CHEBI:21137"/>
    </cofactor>
</comment>
<dbReference type="PANTHER" id="PTHR42859">
    <property type="entry name" value="OXIDOREDUCTASE"/>
    <property type="match status" value="1"/>
</dbReference>
<feature type="domain" description="4Fe-4S ferredoxin-type" evidence="13">
    <location>
        <begin position="31"/>
        <end position="60"/>
    </location>
</feature>
<dbReference type="NCBIfam" id="NF045490">
    <property type="entry name" value="FdxA_Protbact"/>
    <property type="match status" value="1"/>
</dbReference>
<keyword evidence="4 11" id="KW-0004">4Fe-4S</keyword>
<dbReference type="Gene3D" id="3.30.70.20">
    <property type="match status" value="1"/>
</dbReference>
<dbReference type="PROSITE" id="PS00198">
    <property type="entry name" value="4FE4S_FER_1"/>
    <property type="match status" value="1"/>
</dbReference>
<dbReference type="RefSeq" id="WP_072716005.1">
    <property type="nucleotide sequence ID" value="NZ_FRAU01000007.1"/>
</dbReference>
<organism evidence="14 15">
    <name type="scientific">Rhodothermus profundi</name>
    <dbReference type="NCBI Taxonomy" id="633813"/>
    <lineage>
        <taxon>Bacteria</taxon>
        <taxon>Pseudomonadati</taxon>
        <taxon>Rhodothermota</taxon>
        <taxon>Rhodothermia</taxon>
        <taxon>Rhodothermales</taxon>
        <taxon>Rhodothermaceae</taxon>
        <taxon>Rhodothermus</taxon>
    </lineage>
</organism>
<dbReference type="InterPro" id="IPR000813">
    <property type="entry name" value="7Fe_ferredoxin"/>
</dbReference>
<gene>
    <name evidence="14" type="ORF">SAMN04488087_2183</name>
</gene>
<protein>
    <recommendedName>
        <fullName evidence="11">Ferredoxin</fullName>
    </recommendedName>
</protein>
<dbReference type="Pfam" id="PF11953">
    <property type="entry name" value="DUF3470"/>
    <property type="match status" value="1"/>
</dbReference>
<dbReference type="STRING" id="633813.SAMN04488087_2183"/>
<dbReference type="GO" id="GO:0009055">
    <property type="term" value="F:electron transfer activity"/>
    <property type="evidence" value="ECO:0007669"/>
    <property type="project" value="InterPro"/>
</dbReference>
<dbReference type="EMBL" id="FRAU01000007">
    <property type="protein sequence ID" value="SHK87017.1"/>
    <property type="molecule type" value="Genomic_DNA"/>
</dbReference>
<dbReference type="InterPro" id="IPR017900">
    <property type="entry name" value="4Fe4S_Fe_S_CS"/>
</dbReference>
<evidence type="ECO:0000256" key="7">
    <source>
        <dbReference type="ARBA" id="ARBA00022982"/>
    </source>
</evidence>
<keyword evidence="7 11" id="KW-0249">Electron transport</keyword>
<comment type="function">
    <text evidence="11">Ferredoxins are iron-sulfur proteins that transfer electrons in a wide variety of metabolic reactions.</text>
</comment>
<comment type="cofactor">
    <cofactor evidence="2 11">
        <name>[4Fe-4S] cluster</name>
        <dbReference type="ChEBI" id="CHEBI:49883"/>
    </cofactor>
</comment>
<keyword evidence="3 11" id="KW-0813">Transport</keyword>
<dbReference type="PROSITE" id="PS51379">
    <property type="entry name" value="4FE4S_FER_2"/>
    <property type="match status" value="2"/>
</dbReference>
<keyword evidence="9 11" id="KW-0411">Iron-sulfur</keyword>
<dbReference type="GO" id="GO:0046872">
    <property type="term" value="F:metal ion binding"/>
    <property type="evidence" value="ECO:0007669"/>
    <property type="project" value="UniProtKB-KW"/>
</dbReference>
<sequence>MPYVVCEPCINCKYTDCVEVCPVDCFYEGPNFLAIHPDECIDCNACVPTCPVEAIYPDDEVPEEWQHYIEWNRYLAEQWKEMGYNITEKKGPLPDAEEWRSRPKSEKDILTWEAPAQQ</sequence>
<evidence type="ECO:0000256" key="3">
    <source>
        <dbReference type="ARBA" id="ARBA00022448"/>
    </source>
</evidence>
<dbReference type="PRINTS" id="PR00354">
    <property type="entry name" value="7FE8SFRDOXIN"/>
</dbReference>
<dbReference type="OrthoDB" id="9803397at2"/>
<feature type="domain" description="4Fe-4S ferredoxin-type" evidence="13">
    <location>
        <begin position="1"/>
        <end position="30"/>
    </location>
</feature>
<dbReference type="AlphaFoldDB" id="A0A1M6VZX9"/>
<keyword evidence="10 11" id="KW-0003">3Fe-4S</keyword>
<keyword evidence="8 11" id="KW-0408">Iron</keyword>
<evidence type="ECO:0000256" key="5">
    <source>
        <dbReference type="ARBA" id="ARBA00022723"/>
    </source>
</evidence>
<evidence type="ECO:0000256" key="10">
    <source>
        <dbReference type="ARBA" id="ARBA00023291"/>
    </source>
</evidence>
<keyword evidence="15" id="KW-1185">Reference proteome</keyword>
<evidence type="ECO:0000313" key="15">
    <source>
        <dbReference type="Proteomes" id="UP000185812"/>
    </source>
</evidence>
<feature type="compositionally biased region" description="Basic and acidic residues" evidence="12">
    <location>
        <begin position="91"/>
        <end position="110"/>
    </location>
</feature>
<accession>A0A1M6VZX9</accession>
<dbReference type="Pfam" id="PF00037">
    <property type="entry name" value="Fer4"/>
    <property type="match status" value="1"/>
</dbReference>
<dbReference type="PANTHER" id="PTHR42859:SF2">
    <property type="entry name" value="FERREDOXIN"/>
    <property type="match status" value="1"/>
</dbReference>
<reference evidence="15" key="1">
    <citation type="submission" date="2016-11" db="EMBL/GenBank/DDBJ databases">
        <authorList>
            <person name="Varghese N."/>
            <person name="Submissions S."/>
        </authorList>
    </citation>
    <scope>NUCLEOTIDE SEQUENCE [LARGE SCALE GENOMIC DNA]</scope>
    <source>
        <strain evidence="15">DSM 22212</strain>
    </source>
</reference>
<dbReference type="GO" id="GO:0051539">
    <property type="term" value="F:4 iron, 4 sulfur cluster binding"/>
    <property type="evidence" value="ECO:0007669"/>
    <property type="project" value="UniProtKB-KW"/>
</dbReference>
<dbReference type="SUPFAM" id="SSF54862">
    <property type="entry name" value="4Fe-4S ferredoxins"/>
    <property type="match status" value="1"/>
</dbReference>
<keyword evidence="6 11" id="KW-0677">Repeat</keyword>
<dbReference type="InterPro" id="IPR050294">
    <property type="entry name" value="RnfB_subfamily"/>
</dbReference>
<evidence type="ECO:0000256" key="11">
    <source>
        <dbReference type="RuleBase" id="RU364098"/>
    </source>
</evidence>
<evidence type="ECO:0000256" key="2">
    <source>
        <dbReference type="ARBA" id="ARBA00001966"/>
    </source>
</evidence>
<dbReference type="Proteomes" id="UP000185812">
    <property type="component" value="Unassembled WGS sequence"/>
</dbReference>
<evidence type="ECO:0000256" key="9">
    <source>
        <dbReference type="ARBA" id="ARBA00023014"/>
    </source>
</evidence>
<name>A0A1M6VZX9_9BACT</name>
<keyword evidence="5 11" id="KW-0479">Metal-binding</keyword>
<evidence type="ECO:0000256" key="12">
    <source>
        <dbReference type="SAM" id="MobiDB-lite"/>
    </source>
</evidence>
<dbReference type="InterPro" id="IPR054829">
    <property type="entry name" value="FdxA"/>
</dbReference>